<comment type="similarity">
    <text evidence="1 5">Belongs to the peptidase S8 family.</text>
</comment>
<keyword evidence="10" id="KW-1185">Reference proteome</keyword>
<comment type="caution">
    <text evidence="5">Lacks conserved residue(s) required for the propagation of feature annotation.</text>
</comment>
<name>A0A8J3RHU0_9ACTN</name>
<dbReference type="PRINTS" id="PR00723">
    <property type="entry name" value="SUBTILISIN"/>
</dbReference>
<organism evidence="9 10">
    <name type="scientific">Sphaerimonospora thailandensis</name>
    <dbReference type="NCBI Taxonomy" id="795644"/>
    <lineage>
        <taxon>Bacteria</taxon>
        <taxon>Bacillati</taxon>
        <taxon>Actinomycetota</taxon>
        <taxon>Actinomycetes</taxon>
        <taxon>Streptosporangiales</taxon>
        <taxon>Streptosporangiaceae</taxon>
        <taxon>Sphaerimonospora</taxon>
    </lineage>
</organism>
<dbReference type="PANTHER" id="PTHR43806">
    <property type="entry name" value="PEPTIDASE S8"/>
    <property type="match status" value="1"/>
</dbReference>
<keyword evidence="6" id="KW-1133">Transmembrane helix</keyword>
<dbReference type="Pfam" id="PF00082">
    <property type="entry name" value="Peptidase_S8"/>
    <property type="match status" value="1"/>
</dbReference>
<comment type="caution">
    <text evidence="9">The sequence shown here is derived from an EMBL/GenBank/DDBJ whole genome shotgun (WGS) entry which is preliminary data.</text>
</comment>
<proteinExistence type="inferred from homology"/>
<evidence type="ECO:0000313" key="9">
    <source>
        <dbReference type="EMBL" id="GIH72613.1"/>
    </source>
</evidence>
<keyword evidence="3" id="KW-0378">Hydrolase</keyword>
<gene>
    <name evidence="9" type="ORF">Mth01_48660</name>
</gene>
<keyword evidence="6" id="KW-0472">Membrane</keyword>
<accession>A0A8J3RHU0</accession>
<evidence type="ECO:0000256" key="2">
    <source>
        <dbReference type="ARBA" id="ARBA00022670"/>
    </source>
</evidence>
<dbReference type="PANTHER" id="PTHR43806:SF11">
    <property type="entry name" value="CEREVISIN-RELATED"/>
    <property type="match status" value="1"/>
</dbReference>
<evidence type="ECO:0000256" key="7">
    <source>
        <dbReference type="SAM" id="SignalP"/>
    </source>
</evidence>
<dbReference type="Proteomes" id="UP000610966">
    <property type="component" value="Unassembled WGS sequence"/>
</dbReference>
<dbReference type="InterPro" id="IPR015500">
    <property type="entry name" value="Peptidase_S8_subtilisin-rel"/>
</dbReference>
<feature type="chain" id="PRO_5035243416" description="Peptidase S8/S53 domain-containing protein" evidence="7">
    <location>
        <begin position="26"/>
        <end position="402"/>
    </location>
</feature>
<evidence type="ECO:0000256" key="4">
    <source>
        <dbReference type="ARBA" id="ARBA00022825"/>
    </source>
</evidence>
<dbReference type="InterPro" id="IPR050131">
    <property type="entry name" value="Peptidase_S8_subtilisin-like"/>
</dbReference>
<feature type="domain" description="Peptidase S8/S53" evidence="8">
    <location>
        <begin position="45"/>
        <end position="305"/>
    </location>
</feature>
<dbReference type="EMBL" id="BOOG01000055">
    <property type="protein sequence ID" value="GIH72613.1"/>
    <property type="molecule type" value="Genomic_DNA"/>
</dbReference>
<evidence type="ECO:0000256" key="1">
    <source>
        <dbReference type="ARBA" id="ARBA00011073"/>
    </source>
</evidence>
<evidence type="ECO:0000259" key="8">
    <source>
        <dbReference type="Pfam" id="PF00082"/>
    </source>
</evidence>
<evidence type="ECO:0000256" key="5">
    <source>
        <dbReference type="PROSITE-ProRule" id="PRU01240"/>
    </source>
</evidence>
<dbReference type="RefSeq" id="WP_204018265.1">
    <property type="nucleotide sequence ID" value="NZ_BOOG01000055.1"/>
</dbReference>
<dbReference type="SUPFAM" id="SSF52743">
    <property type="entry name" value="Subtilisin-like"/>
    <property type="match status" value="1"/>
</dbReference>
<protein>
    <recommendedName>
        <fullName evidence="8">Peptidase S8/S53 domain-containing protein</fullName>
    </recommendedName>
</protein>
<dbReference type="InterPro" id="IPR000209">
    <property type="entry name" value="Peptidase_S8/S53_dom"/>
</dbReference>
<dbReference type="PROSITE" id="PS51892">
    <property type="entry name" value="SUBTILASE"/>
    <property type="match status" value="1"/>
</dbReference>
<dbReference type="InterPro" id="IPR036852">
    <property type="entry name" value="Peptidase_S8/S53_dom_sf"/>
</dbReference>
<dbReference type="AlphaFoldDB" id="A0A8J3RHU0"/>
<evidence type="ECO:0000256" key="3">
    <source>
        <dbReference type="ARBA" id="ARBA00022801"/>
    </source>
</evidence>
<keyword evidence="7" id="KW-0732">Signal</keyword>
<keyword evidence="6" id="KW-0812">Transmembrane</keyword>
<dbReference type="GO" id="GO:0006508">
    <property type="term" value="P:proteolysis"/>
    <property type="evidence" value="ECO:0007669"/>
    <property type="project" value="UniProtKB-KW"/>
</dbReference>
<reference evidence="9" key="1">
    <citation type="submission" date="2021-01" db="EMBL/GenBank/DDBJ databases">
        <title>Whole genome shotgun sequence of Sphaerimonospora thailandensis NBRC 107569.</title>
        <authorList>
            <person name="Komaki H."/>
            <person name="Tamura T."/>
        </authorList>
    </citation>
    <scope>NUCLEOTIDE SEQUENCE</scope>
    <source>
        <strain evidence="9">NBRC 107569</strain>
    </source>
</reference>
<sequence length="402" mass="41844">MLKRVLLLLAAAVLLPAVPATPAAADDVLGQLAGDLQAAHDLATGRGVTIAILSDGVDPELRELTGRLRVAPDLVKRAESDPRFGTLLASMIAGRSTISGQPIKGIAPAATILSVRVRPSSIATHRKFVKVDSLDKVAAGIRYATDHGAKVVLVEEERGSLSREMMRAIGYALRKNVVIVTSAQRLVTSEGKPAPHEALSFPAAIPGVIVVGATDDKGRWLGKRSARNDTVLLSAPGTRVYATGDGNQGGWYIDGSPVAAAWVAGTAALIKEKYPEMSPGAVAQALAASVRNRPSGGYQPTVGNGMLNPAQALKQADELSSSPDSAVPGTYAVEPSARFGGPPPPPIRAAQWDESTLIRYGSISAGGFLLLLISLVVAAAAVIRRRRKSRELGVTNPGPRSP</sequence>
<evidence type="ECO:0000256" key="6">
    <source>
        <dbReference type="SAM" id="Phobius"/>
    </source>
</evidence>
<feature type="signal peptide" evidence="7">
    <location>
        <begin position="1"/>
        <end position="25"/>
    </location>
</feature>
<feature type="transmembrane region" description="Helical" evidence="6">
    <location>
        <begin position="363"/>
        <end position="383"/>
    </location>
</feature>
<keyword evidence="2" id="KW-0645">Protease</keyword>
<dbReference type="GO" id="GO:0004252">
    <property type="term" value="F:serine-type endopeptidase activity"/>
    <property type="evidence" value="ECO:0007669"/>
    <property type="project" value="InterPro"/>
</dbReference>
<keyword evidence="4" id="KW-0720">Serine protease</keyword>
<evidence type="ECO:0000313" key="10">
    <source>
        <dbReference type="Proteomes" id="UP000610966"/>
    </source>
</evidence>
<dbReference type="Gene3D" id="3.40.50.200">
    <property type="entry name" value="Peptidase S8/S53 domain"/>
    <property type="match status" value="1"/>
</dbReference>